<dbReference type="InterPro" id="IPR046532">
    <property type="entry name" value="DUF6597"/>
</dbReference>
<keyword evidence="1" id="KW-0805">Transcription regulation</keyword>
<dbReference type="Pfam" id="PF20240">
    <property type="entry name" value="DUF6597"/>
    <property type="match status" value="1"/>
</dbReference>
<protein>
    <submittedName>
        <fullName evidence="6">AraC-like DNA-binding protein</fullName>
    </submittedName>
</protein>
<name>A0A495VXS4_9PSEU</name>
<dbReference type="PROSITE" id="PS01124">
    <property type="entry name" value="HTH_ARAC_FAMILY_2"/>
    <property type="match status" value="1"/>
</dbReference>
<sequence>MRTFFKALDRAEPARVATNYGSFLWDGSTERLVDNDELSRSRFHIGLSVNGSASSFERLTKRAALVSDTLLLTHDWTDRYHELGESSRYHLGDRDYHSARPTHTLAESESVVKEWLEERRREEVPLRSIAIAVRRKLVWIDESDLAVVPAARERGATQSTRDGPGRSRRPCDPGARCRRGVGDAVGVEYVSRVPRPPLDGLVDDLYYLEGASPYARLTLPPGPSALLIVNLGAPFRIRAGTDIEAAEYADGCVITMSTRALEFGYPPRTRSVGVHFKPWGPAPFLPMPAVELCDRPVTVEQVWGRPAVAGLRDRLAAAGGPHEMLTLLEDELVRRLRETAGLGLVRHTSNVIAAAGGAVAIGDLSVAAGVSSTHLARRFKEVIGVTPKRLARTHRFAATVFAINPAGPIDWGDLAGGAGYFDQAHFGHEFRAFTGLTPTRYVEVRRRFLREHPGHALDGWPLPAD</sequence>
<proteinExistence type="predicted"/>
<dbReference type="InterPro" id="IPR018060">
    <property type="entry name" value="HTH_AraC"/>
</dbReference>
<feature type="region of interest" description="Disordered" evidence="4">
    <location>
        <begin position="151"/>
        <end position="174"/>
    </location>
</feature>
<dbReference type="Pfam" id="PF12833">
    <property type="entry name" value="HTH_18"/>
    <property type="match status" value="1"/>
</dbReference>
<dbReference type="EMBL" id="RBXO01000001">
    <property type="protein sequence ID" value="RKT54126.1"/>
    <property type="molecule type" value="Genomic_DNA"/>
</dbReference>
<dbReference type="GO" id="GO:0043565">
    <property type="term" value="F:sequence-specific DNA binding"/>
    <property type="evidence" value="ECO:0007669"/>
    <property type="project" value="InterPro"/>
</dbReference>
<evidence type="ECO:0000313" key="7">
    <source>
        <dbReference type="Proteomes" id="UP000282084"/>
    </source>
</evidence>
<evidence type="ECO:0000256" key="2">
    <source>
        <dbReference type="ARBA" id="ARBA00023125"/>
    </source>
</evidence>
<evidence type="ECO:0000256" key="4">
    <source>
        <dbReference type="SAM" id="MobiDB-lite"/>
    </source>
</evidence>
<dbReference type="PANTHER" id="PTHR46796">
    <property type="entry name" value="HTH-TYPE TRANSCRIPTIONAL ACTIVATOR RHAS-RELATED"/>
    <property type="match status" value="1"/>
</dbReference>
<organism evidence="6 7">
    <name type="scientific">Saccharothrix australiensis</name>
    <dbReference type="NCBI Taxonomy" id="2072"/>
    <lineage>
        <taxon>Bacteria</taxon>
        <taxon>Bacillati</taxon>
        <taxon>Actinomycetota</taxon>
        <taxon>Actinomycetes</taxon>
        <taxon>Pseudonocardiales</taxon>
        <taxon>Pseudonocardiaceae</taxon>
        <taxon>Saccharothrix</taxon>
    </lineage>
</organism>
<comment type="caution">
    <text evidence="6">The sequence shown here is derived from an EMBL/GenBank/DDBJ whole genome shotgun (WGS) entry which is preliminary data.</text>
</comment>
<dbReference type="AlphaFoldDB" id="A0A495VXS4"/>
<keyword evidence="3" id="KW-0804">Transcription</keyword>
<keyword evidence="2 6" id="KW-0238">DNA-binding</keyword>
<dbReference type="GO" id="GO:0003700">
    <property type="term" value="F:DNA-binding transcription factor activity"/>
    <property type="evidence" value="ECO:0007669"/>
    <property type="project" value="InterPro"/>
</dbReference>
<dbReference type="PANTHER" id="PTHR46796:SF15">
    <property type="entry name" value="BLL1074 PROTEIN"/>
    <property type="match status" value="1"/>
</dbReference>
<evidence type="ECO:0000313" key="6">
    <source>
        <dbReference type="EMBL" id="RKT54126.1"/>
    </source>
</evidence>
<dbReference type="SMART" id="SM00342">
    <property type="entry name" value="HTH_ARAC"/>
    <property type="match status" value="1"/>
</dbReference>
<dbReference type="Gene3D" id="1.10.10.60">
    <property type="entry name" value="Homeodomain-like"/>
    <property type="match status" value="1"/>
</dbReference>
<evidence type="ECO:0000256" key="3">
    <source>
        <dbReference type="ARBA" id="ARBA00023163"/>
    </source>
</evidence>
<evidence type="ECO:0000259" key="5">
    <source>
        <dbReference type="PROSITE" id="PS01124"/>
    </source>
</evidence>
<accession>A0A495VXS4</accession>
<evidence type="ECO:0000256" key="1">
    <source>
        <dbReference type="ARBA" id="ARBA00023015"/>
    </source>
</evidence>
<feature type="domain" description="HTH araC/xylS-type" evidence="5">
    <location>
        <begin position="322"/>
        <end position="444"/>
    </location>
</feature>
<reference evidence="6 7" key="1">
    <citation type="submission" date="2018-10" db="EMBL/GenBank/DDBJ databases">
        <title>Sequencing the genomes of 1000 actinobacteria strains.</title>
        <authorList>
            <person name="Klenk H.-P."/>
        </authorList>
    </citation>
    <scope>NUCLEOTIDE SEQUENCE [LARGE SCALE GENOMIC DNA]</scope>
    <source>
        <strain evidence="6 7">DSM 43800</strain>
    </source>
</reference>
<gene>
    <name evidence="6" type="ORF">C8E97_2729</name>
</gene>
<keyword evidence="7" id="KW-1185">Reference proteome</keyword>
<dbReference type="Proteomes" id="UP000282084">
    <property type="component" value="Unassembled WGS sequence"/>
</dbReference>
<dbReference type="InterPro" id="IPR050204">
    <property type="entry name" value="AraC_XylS_family_regulators"/>
</dbReference>